<keyword evidence="1" id="KW-0732">Signal</keyword>
<evidence type="ECO:0000313" key="2">
    <source>
        <dbReference type="EMBL" id="QNQ08069.1"/>
    </source>
</evidence>
<feature type="chain" id="PRO_5028826741" description="Secreted protein" evidence="1">
    <location>
        <begin position="21"/>
        <end position="97"/>
    </location>
</feature>
<reference evidence="2 3" key="1">
    <citation type="submission" date="2020-09" db="EMBL/GenBank/DDBJ databases">
        <title>Sphingomonas sp., a new species isolated from pork steak.</title>
        <authorList>
            <person name="Heidler von Heilborn D."/>
        </authorList>
    </citation>
    <scope>NUCLEOTIDE SEQUENCE [LARGE SCALE GENOMIC DNA]</scope>
    <source>
        <strain evidence="3">S8-3T</strain>
    </source>
</reference>
<protein>
    <recommendedName>
        <fullName evidence="4">Secreted protein</fullName>
    </recommendedName>
</protein>
<proteinExistence type="predicted"/>
<evidence type="ECO:0000313" key="3">
    <source>
        <dbReference type="Proteomes" id="UP000516148"/>
    </source>
</evidence>
<name>A0A7H0LEG6_9SPHN</name>
<keyword evidence="3" id="KW-1185">Reference proteome</keyword>
<accession>A0A7H0LEG6</accession>
<evidence type="ECO:0000256" key="1">
    <source>
        <dbReference type="SAM" id="SignalP"/>
    </source>
</evidence>
<dbReference type="EMBL" id="CP061038">
    <property type="protein sequence ID" value="QNQ08069.1"/>
    <property type="molecule type" value="Genomic_DNA"/>
</dbReference>
<feature type="signal peptide" evidence="1">
    <location>
        <begin position="1"/>
        <end position="20"/>
    </location>
</feature>
<gene>
    <name evidence="2" type="ORF">H3Z74_14945</name>
</gene>
<dbReference type="RefSeq" id="WP_187760400.1">
    <property type="nucleotide sequence ID" value="NZ_CP061038.1"/>
</dbReference>
<dbReference type="Proteomes" id="UP000516148">
    <property type="component" value="Chromosome"/>
</dbReference>
<sequence length="97" mass="10521">MFRSIIVIAAVAALPAPAVAKNSVLAAADQDRVVCVPKRDAAGKRIGGEFCQTGREWEIALTKLRPKNAGWSSVYNKSAYLAGPGYYQTDFRLVAHR</sequence>
<organism evidence="2 3">
    <name type="scientific">Sphingomonas alpina</name>
    <dbReference type="NCBI Taxonomy" id="653931"/>
    <lineage>
        <taxon>Bacteria</taxon>
        <taxon>Pseudomonadati</taxon>
        <taxon>Pseudomonadota</taxon>
        <taxon>Alphaproteobacteria</taxon>
        <taxon>Sphingomonadales</taxon>
        <taxon>Sphingomonadaceae</taxon>
        <taxon>Sphingomonas</taxon>
    </lineage>
</organism>
<dbReference type="AlphaFoldDB" id="A0A7H0LEG6"/>
<evidence type="ECO:0008006" key="4">
    <source>
        <dbReference type="Google" id="ProtNLM"/>
    </source>
</evidence>
<dbReference type="KEGG" id="spap:H3Z74_14945"/>